<keyword evidence="1" id="KW-1133">Transmembrane helix</keyword>
<keyword evidence="3" id="KW-1185">Reference proteome</keyword>
<accession>A0ABU0U4Z8</accession>
<name>A0ABU0U4Z8_9SPHI</name>
<gene>
    <name evidence="2" type="ORF">QE382_001994</name>
</gene>
<keyword evidence="1" id="KW-0472">Membrane</keyword>
<proteinExistence type="predicted"/>
<comment type="caution">
    <text evidence="2">The sequence shown here is derived from an EMBL/GenBank/DDBJ whole genome shotgun (WGS) entry which is preliminary data.</text>
</comment>
<sequence length="54" mass="6170">MSGNKLYINFVKLGVIFGIGCQNCLNWIFAIRMATKNNNHDNTPSIRKVRFPTI</sequence>
<keyword evidence="1" id="KW-0812">Transmembrane</keyword>
<feature type="transmembrane region" description="Helical" evidence="1">
    <location>
        <begin position="6"/>
        <end position="29"/>
    </location>
</feature>
<organism evidence="2 3">
    <name type="scientific">Sphingobacterium zeae</name>
    <dbReference type="NCBI Taxonomy" id="1776859"/>
    <lineage>
        <taxon>Bacteria</taxon>
        <taxon>Pseudomonadati</taxon>
        <taxon>Bacteroidota</taxon>
        <taxon>Sphingobacteriia</taxon>
        <taxon>Sphingobacteriales</taxon>
        <taxon>Sphingobacteriaceae</taxon>
        <taxon>Sphingobacterium</taxon>
    </lineage>
</organism>
<dbReference type="EMBL" id="JAUTBA010000001">
    <property type="protein sequence ID" value="MDQ1150010.1"/>
    <property type="molecule type" value="Genomic_DNA"/>
</dbReference>
<evidence type="ECO:0000313" key="3">
    <source>
        <dbReference type="Proteomes" id="UP001244640"/>
    </source>
</evidence>
<reference evidence="2 3" key="1">
    <citation type="submission" date="2023-07" db="EMBL/GenBank/DDBJ databases">
        <title>Functional and genomic diversity of the sorghum phyllosphere microbiome.</title>
        <authorList>
            <person name="Shade A."/>
        </authorList>
    </citation>
    <scope>NUCLEOTIDE SEQUENCE [LARGE SCALE GENOMIC DNA]</scope>
    <source>
        <strain evidence="2 3">SORGH_AS_0892</strain>
    </source>
</reference>
<protein>
    <submittedName>
        <fullName evidence="2">Uncharacterized protein</fullName>
    </submittedName>
</protein>
<evidence type="ECO:0000256" key="1">
    <source>
        <dbReference type="SAM" id="Phobius"/>
    </source>
</evidence>
<evidence type="ECO:0000313" key="2">
    <source>
        <dbReference type="EMBL" id="MDQ1150010.1"/>
    </source>
</evidence>
<dbReference type="Proteomes" id="UP001244640">
    <property type="component" value="Unassembled WGS sequence"/>
</dbReference>